<feature type="domain" description="R3H" evidence="12">
    <location>
        <begin position="611"/>
        <end position="673"/>
    </location>
</feature>
<keyword evidence="14" id="KW-1185">Reference proteome</keyword>
<sequence>MPRNKRRGTHGRGNFSSPRGGHASPNPASSFIPFAGAYIPQRPHAGFTLQEEARNTERHHSYWNSDQRLRDAKVSFVSAGEFKPPDLIKDSEEALAGMTLESGKLPGEVLSKEVPMMDGEKDIPARSSSFMIDTNGGNPVETGLSPPRLRSISPARSDSSEEVILFHGRGQSERRETRIENDLPPGADPIDVKIKMLDDKLLEQRRLLEETLDEKEASLESIPPELAEALNKETFLGAIPHEGAKSPSPDFEAILPKRQNKGRQQGRAKRDRRPTRKADDSDEEDALIADYIANMDQEQGISDVDQTFNKRELGGDDDAAWQDDSSVDDIPHPNQPGQHGWSRTELQDFDELSTSDEARGKVQTVLSKRHRAGGVQYLVVWEHQDVDEARWVPLNVLQDSGALPLIEVFEAEEKLIAEFDSNGDEDSDDSDDVGEEDDDDDHDDDHDLAQRRIDRMNDEQIARLLSKQEELGMGGDEILLFDDDVDDEDEEIAAPAVNLNNFILSGRRGRMERQRRQGEFPSAAPLADAYDGFDVMDFDRPSLKKKPKGRKGKLILDDISDSELEASMQSAWDNDRVKKKERKQERELLRRQGLLTGKNGKPDIKARYKEGMSIDDIREEIKEFLQGGNTTLSLPAMDKANRKFVHEIANAFKLKSKSAGLGNKRYPILYRTSRTTTYGERAYEAAVSKLSRRFLPRNDVGGRGAGAAPRRSGRAGGGGFGGGFGAASYRDGDVVGASAPELGVENRGRAMLEKMGWSAGTALGALDNKGILQPVSHSPKMGRVNKTLDGAILGV</sequence>
<dbReference type="InterPro" id="IPR001374">
    <property type="entry name" value="R3H_dom"/>
</dbReference>
<evidence type="ECO:0000256" key="7">
    <source>
        <dbReference type="ARBA" id="ARBA00022664"/>
    </source>
</evidence>
<dbReference type="InterPro" id="IPR036867">
    <property type="entry name" value="R3H_dom_sf"/>
</dbReference>
<proteinExistence type="inferred from homology"/>
<gene>
    <name evidence="13" type="ORF">EYC84_008951</name>
</gene>
<evidence type="ECO:0000256" key="1">
    <source>
        <dbReference type="ARBA" id="ARBA00004123"/>
    </source>
</evidence>
<dbReference type="InterPro" id="IPR034082">
    <property type="entry name" value="R3H_G-patch"/>
</dbReference>
<feature type="compositionally biased region" description="Basic residues" evidence="10">
    <location>
        <begin position="1"/>
        <end position="10"/>
    </location>
</feature>
<dbReference type="PROSITE" id="PS50174">
    <property type="entry name" value="G_PATCH"/>
    <property type="match status" value="1"/>
</dbReference>
<dbReference type="GO" id="GO:0008380">
    <property type="term" value="P:RNA splicing"/>
    <property type="evidence" value="ECO:0007669"/>
    <property type="project" value="UniProtKB-KW"/>
</dbReference>
<dbReference type="PROSITE" id="PS51061">
    <property type="entry name" value="R3H"/>
    <property type="match status" value="1"/>
</dbReference>
<organism evidence="13 14">
    <name type="scientific">Monilinia fructicola</name>
    <name type="common">Brown rot fungus</name>
    <name type="synonym">Ciboria fructicola</name>
    <dbReference type="NCBI Taxonomy" id="38448"/>
    <lineage>
        <taxon>Eukaryota</taxon>
        <taxon>Fungi</taxon>
        <taxon>Dikarya</taxon>
        <taxon>Ascomycota</taxon>
        <taxon>Pezizomycotina</taxon>
        <taxon>Leotiomycetes</taxon>
        <taxon>Helotiales</taxon>
        <taxon>Sclerotiniaceae</taxon>
        <taxon>Monilinia</taxon>
    </lineage>
</organism>
<feature type="compositionally biased region" description="Basic and acidic residues" evidence="10">
    <location>
        <begin position="170"/>
        <end position="181"/>
    </location>
</feature>
<dbReference type="EMBL" id="VICG01000012">
    <property type="protein sequence ID" value="KAA8566375.1"/>
    <property type="molecule type" value="Genomic_DNA"/>
</dbReference>
<feature type="compositionally biased region" description="Polar residues" evidence="10">
    <location>
        <begin position="126"/>
        <end position="137"/>
    </location>
</feature>
<evidence type="ECO:0000259" key="12">
    <source>
        <dbReference type="PROSITE" id="PS51061"/>
    </source>
</evidence>
<evidence type="ECO:0000256" key="10">
    <source>
        <dbReference type="SAM" id="MobiDB-lite"/>
    </source>
</evidence>
<dbReference type="GO" id="GO:0005737">
    <property type="term" value="C:cytoplasm"/>
    <property type="evidence" value="ECO:0007669"/>
    <property type="project" value="UniProtKB-SubCell"/>
</dbReference>
<keyword evidence="9" id="KW-0539">Nucleus</keyword>
<comment type="subcellular location">
    <subcellularLocation>
        <location evidence="2">Cytoplasm</location>
    </subcellularLocation>
    <subcellularLocation>
        <location evidence="1">Nucleus</location>
    </subcellularLocation>
</comment>
<dbReference type="SUPFAM" id="SSF54160">
    <property type="entry name" value="Chromo domain-like"/>
    <property type="match status" value="1"/>
</dbReference>
<dbReference type="Gene3D" id="3.30.1370.50">
    <property type="entry name" value="R3H-like domain"/>
    <property type="match status" value="1"/>
</dbReference>
<evidence type="ECO:0000256" key="8">
    <source>
        <dbReference type="ARBA" id="ARBA00023187"/>
    </source>
</evidence>
<feature type="domain" description="G-patch" evidence="11">
    <location>
        <begin position="744"/>
        <end position="795"/>
    </location>
</feature>
<evidence type="ECO:0000259" key="11">
    <source>
        <dbReference type="PROSITE" id="PS50174"/>
    </source>
</evidence>
<evidence type="ECO:0000256" key="9">
    <source>
        <dbReference type="ARBA" id="ARBA00023242"/>
    </source>
</evidence>
<dbReference type="CDD" id="cd02646">
    <property type="entry name" value="R3H_G-patch"/>
    <property type="match status" value="1"/>
</dbReference>
<comment type="caution">
    <text evidence="13">The sequence shown here is derived from an EMBL/GenBank/DDBJ whole genome shotgun (WGS) entry which is preliminary data.</text>
</comment>
<evidence type="ECO:0000313" key="14">
    <source>
        <dbReference type="Proteomes" id="UP000322873"/>
    </source>
</evidence>
<dbReference type="Gene3D" id="2.40.50.40">
    <property type="match status" value="1"/>
</dbReference>
<dbReference type="GO" id="GO:0006397">
    <property type="term" value="P:mRNA processing"/>
    <property type="evidence" value="ECO:0007669"/>
    <property type="project" value="UniProtKB-KW"/>
</dbReference>
<dbReference type="GO" id="GO:0003676">
    <property type="term" value="F:nucleic acid binding"/>
    <property type="evidence" value="ECO:0007669"/>
    <property type="project" value="UniProtKB-UniRule"/>
</dbReference>
<name>A0A5M9JGZ0_MONFR</name>
<dbReference type="AlphaFoldDB" id="A0A5M9JGZ0"/>
<evidence type="ECO:0000256" key="4">
    <source>
        <dbReference type="ARBA" id="ARBA00011353"/>
    </source>
</evidence>
<dbReference type="InterPro" id="IPR051189">
    <property type="entry name" value="Splicing_assoc_domain"/>
</dbReference>
<evidence type="ECO:0000256" key="6">
    <source>
        <dbReference type="ARBA" id="ARBA00022490"/>
    </source>
</evidence>
<dbReference type="PANTHER" id="PTHR14195">
    <property type="entry name" value="G PATCH DOMAIN CONTAINING PROTEIN 2"/>
    <property type="match status" value="1"/>
</dbReference>
<dbReference type="SMART" id="SM00443">
    <property type="entry name" value="G_patch"/>
    <property type="match status" value="1"/>
</dbReference>
<dbReference type="SUPFAM" id="SSF82708">
    <property type="entry name" value="R3H domain"/>
    <property type="match status" value="1"/>
</dbReference>
<comment type="similarity">
    <text evidence="3">Belongs to the SQS1 family.</text>
</comment>
<keyword evidence="7" id="KW-0507">mRNA processing</keyword>
<keyword evidence="6" id="KW-0963">Cytoplasm</keyword>
<dbReference type="Proteomes" id="UP000322873">
    <property type="component" value="Unassembled WGS sequence"/>
</dbReference>
<evidence type="ECO:0000256" key="2">
    <source>
        <dbReference type="ARBA" id="ARBA00004496"/>
    </source>
</evidence>
<dbReference type="InterPro" id="IPR000467">
    <property type="entry name" value="G_patch_dom"/>
</dbReference>
<dbReference type="Pfam" id="PF01424">
    <property type="entry name" value="R3H"/>
    <property type="match status" value="1"/>
</dbReference>
<feature type="compositionally biased region" description="Acidic residues" evidence="10">
    <location>
        <begin position="315"/>
        <end position="327"/>
    </location>
</feature>
<evidence type="ECO:0000256" key="5">
    <source>
        <dbReference type="ARBA" id="ARBA00018964"/>
    </source>
</evidence>
<evidence type="ECO:0000313" key="13">
    <source>
        <dbReference type="EMBL" id="KAA8566375.1"/>
    </source>
</evidence>
<feature type="region of interest" description="Disordered" evidence="10">
    <location>
        <begin position="419"/>
        <end position="446"/>
    </location>
</feature>
<reference evidence="13 14" key="1">
    <citation type="submission" date="2019-06" db="EMBL/GenBank/DDBJ databases">
        <title>Genome Sequence of the Brown Rot Fungal Pathogen Monilinia fructicola.</title>
        <authorList>
            <person name="De Miccolis Angelini R.M."/>
            <person name="Landi L."/>
            <person name="Abate D."/>
            <person name="Pollastro S."/>
            <person name="Romanazzi G."/>
            <person name="Faretra F."/>
        </authorList>
    </citation>
    <scope>NUCLEOTIDE SEQUENCE [LARGE SCALE GENOMIC DNA]</scope>
    <source>
        <strain evidence="13 14">Mfrc123</strain>
    </source>
</reference>
<feature type="region of interest" description="Disordered" evidence="10">
    <location>
        <begin position="106"/>
        <end position="190"/>
    </location>
</feature>
<dbReference type="VEuPathDB" id="FungiDB:MFRU_019g00060"/>
<dbReference type="Pfam" id="PF01585">
    <property type="entry name" value="G-patch"/>
    <property type="match status" value="1"/>
</dbReference>
<feature type="region of interest" description="Disordered" evidence="10">
    <location>
        <begin position="1"/>
        <end position="35"/>
    </location>
</feature>
<feature type="region of interest" description="Disordered" evidence="10">
    <location>
        <begin position="309"/>
        <end position="342"/>
    </location>
</feature>
<evidence type="ECO:0000256" key="3">
    <source>
        <dbReference type="ARBA" id="ARBA00010306"/>
    </source>
</evidence>
<feature type="region of interest" description="Disordered" evidence="10">
    <location>
        <begin position="233"/>
        <end position="284"/>
    </location>
</feature>
<comment type="subunit">
    <text evidence="4">Component of the NuA4 histone acetyltransferase complex.</text>
</comment>
<dbReference type="InterPro" id="IPR016197">
    <property type="entry name" value="Chromo-like_dom_sf"/>
</dbReference>
<dbReference type="GO" id="GO:0005634">
    <property type="term" value="C:nucleus"/>
    <property type="evidence" value="ECO:0007669"/>
    <property type="project" value="UniProtKB-SubCell"/>
</dbReference>
<feature type="compositionally biased region" description="Basic residues" evidence="10">
    <location>
        <begin position="258"/>
        <end position="275"/>
    </location>
</feature>
<protein>
    <recommendedName>
        <fullName evidence="5">Protein SQS1</fullName>
    </recommendedName>
</protein>
<feature type="compositionally biased region" description="Acidic residues" evidence="10">
    <location>
        <begin position="421"/>
        <end position="444"/>
    </location>
</feature>
<keyword evidence="8" id="KW-0508">mRNA splicing</keyword>
<accession>A0A5M9JGZ0</accession>
<dbReference type="SMART" id="SM00393">
    <property type="entry name" value="R3H"/>
    <property type="match status" value="1"/>
</dbReference>